<keyword evidence="1" id="KW-1133">Transmembrane helix</keyword>
<keyword evidence="3" id="KW-1185">Reference proteome</keyword>
<sequence>MTIAEWMGTALLLSVPHLGIGVVWSLTHTGHLSQLDGPAKVVSFLAAVVAWPALLFADVCST</sequence>
<dbReference type="EMBL" id="JABFYL010000029">
    <property type="protein sequence ID" value="NVN51054.1"/>
    <property type="molecule type" value="Genomic_DNA"/>
</dbReference>
<feature type="transmembrane region" description="Helical" evidence="1">
    <location>
        <begin position="41"/>
        <end position="60"/>
    </location>
</feature>
<protein>
    <submittedName>
        <fullName evidence="2">Uncharacterized protein</fullName>
    </submittedName>
</protein>
<evidence type="ECO:0000256" key="1">
    <source>
        <dbReference type="SAM" id="Phobius"/>
    </source>
</evidence>
<dbReference type="Proteomes" id="UP000570517">
    <property type="component" value="Unassembled WGS sequence"/>
</dbReference>
<comment type="caution">
    <text evidence="2">The sequence shown here is derived from an EMBL/GenBank/DDBJ whole genome shotgun (WGS) entry which is preliminary data.</text>
</comment>
<proteinExistence type="predicted"/>
<evidence type="ECO:0000313" key="3">
    <source>
        <dbReference type="Proteomes" id="UP000570517"/>
    </source>
</evidence>
<accession>A0A850PSH2</accession>
<keyword evidence="1" id="KW-0812">Transmembrane</keyword>
<evidence type="ECO:0000313" key="2">
    <source>
        <dbReference type="EMBL" id="NVN51054.1"/>
    </source>
</evidence>
<organism evidence="2 3">
    <name type="scientific">Mycolicibacterium hippocampi</name>
    <dbReference type="NCBI Taxonomy" id="659824"/>
    <lineage>
        <taxon>Bacteria</taxon>
        <taxon>Bacillati</taxon>
        <taxon>Actinomycetota</taxon>
        <taxon>Actinomycetes</taxon>
        <taxon>Mycobacteriales</taxon>
        <taxon>Mycobacteriaceae</taxon>
        <taxon>Mycolicibacterium</taxon>
    </lineage>
</organism>
<dbReference type="AlphaFoldDB" id="A0A850PSH2"/>
<reference evidence="2 3" key="1">
    <citation type="submission" date="2020-05" db="EMBL/GenBank/DDBJ databases">
        <title>Draft genome sequence of Mycobacterium hippocampi DL, isolated from European seabass, Dicentrarchus labrax, reared in fish farms.</title>
        <authorList>
            <person name="Stathopoulou P."/>
            <person name="Asimakis E."/>
            <person name="Tzokas K."/>
            <person name="Batargias C."/>
            <person name="Tsiamis G."/>
        </authorList>
    </citation>
    <scope>NUCLEOTIDE SEQUENCE [LARGE SCALE GENOMIC DNA]</scope>
    <source>
        <strain evidence="2 3">DL</strain>
    </source>
</reference>
<keyword evidence="1" id="KW-0472">Membrane</keyword>
<name>A0A850PSH2_9MYCO</name>
<gene>
    <name evidence="2" type="ORF">HLY00_2560</name>
</gene>